<dbReference type="InterPro" id="IPR029055">
    <property type="entry name" value="Ntn_hydrolases_N"/>
</dbReference>
<dbReference type="EMBL" id="PFLW01000062">
    <property type="protein sequence ID" value="PIY88907.1"/>
    <property type="molecule type" value="Genomic_DNA"/>
</dbReference>
<comment type="catalytic activity">
    <reaction evidence="7 8">
        <text>5-phospho-beta-D-ribosylamine + L-glutamate + diphosphate = 5-phospho-alpha-D-ribose 1-diphosphate + L-glutamine + H2O</text>
        <dbReference type="Rhea" id="RHEA:14905"/>
        <dbReference type="ChEBI" id="CHEBI:15377"/>
        <dbReference type="ChEBI" id="CHEBI:29985"/>
        <dbReference type="ChEBI" id="CHEBI:33019"/>
        <dbReference type="ChEBI" id="CHEBI:58017"/>
        <dbReference type="ChEBI" id="CHEBI:58359"/>
        <dbReference type="ChEBI" id="CHEBI:58681"/>
        <dbReference type="EC" id="2.4.2.14"/>
    </reaction>
</comment>
<keyword evidence="7" id="KW-0004">4Fe-4S</keyword>
<evidence type="ECO:0000313" key="13">
    <source>
        <dbReference type="Proteomes" id="UP000230767"/>
    </source>
</evidence>
<keyword evidence="7 10" id="KW-0479">Metal-binding</keyword>
<sequence>MNEKCGVFGIWSDKKEVFVDTYFALLQMQHRGQESAGIVSASNGKLFSRLGMGTVDQVFWEEIPEEKLVKSIIELYNRREPQANIVAFLKENKTILKENVLEKLKGNVAIGHVRYSTTGASMVANIQPMIGWFYGKQFALGHNGNLIRTQQLREECKRKGYQFKTTTDTEVIVALLTTSPKTDFIEALLDILPRLEGAFSLTILFEDMIIGVRDSFGIRPLCWGVRDRTFMVASESCVLDVLGAELIDDVHPGEIIIFQGGKERKIAWAVSPSLRGLCLFEYIYFARPDSIMEGVTLYKARETMGRYLAEEHPVPIAQLVVSVPDAANPAAFGFGIESKLPVTTYGLFRAHTVGRTFIEPAAERRKVFQRLKFNPIPAIVKSLRIVLVDDSIVRGTALPRVIRFLMKAGVAGIDIRISSPPIRYPCYLGIDIPTYQELVRVSNPTDAEMLSFLRRETGFQGDLTLGHLSLEGTIRATGFCRENFCTGCFNKSYPIPPD</sequence>
<evidence type="ECO:0000256" key="8">
    <source>
        <dbReference type="PIRNR" id="PIRNR000485"/>
    </source>
</evidence>
<evidence type="ECO:0000256" key="7">
    <source>
        <dbReference type="HAMAP-Rule" id="MF_01931"/>
    </source>
</evidence>
<keyword evidence="7 10" id="KW-0408">Iron</keyword>
<dbReference type="Gene3D" id="3.60.20.10">
    <property type="entry name" value="Glutamine Phosphoribosylpyrophosphate, subunit 1, domain 1"/>
    <property type="match status" value="1"/>
</dbReference>
<dbReference type="HAMAP" id="MF_01931">
    <property type="entry name" value="PurF"/>
    <property type="match status" value="1"/>
</dbReference>
<organism evidence="12 13">
    <name type="scientific">Candidatus Nealsonbacteria bacterium CG_4_10_14_0_8_um_filter_37_14</name>
    <dbReference type="NCBI Taxonomy" id="1974684"/>
    <lineage>
        <taxon>Bacteria</taxon>
        <taxon>Candidatus Nealsoniibacteriota</taxon>
    </lineage>
</organism>
<keyword evidence="4 7" id="KW-0808">Transferase</keyword>
<comment type="caution">
    <text evidence="7">Lacks conserved residue(s) required for the propagation of feature annotation.</text>
</comment>
<comment type="cofactor">
    <cofactor evidence="7 10">
        <name>[4Fe-4S] cluster</name>
        <dbReference type="ChEBI" id="CHEBI:49883"/>
    </cofactor>
    <text evidence="7 10">Binds 1 [4Fe-4S] cluster per subunit.</text>
</comment>
<feature type="domain" description="Glutamine amidotransferase type-2" evidence="11">
    <location>
        <begin position="5"/>
        <end position="261"/>
    </location>
</feature>
<name>A0A2M7R6G9_9BACT</name>
<comment type="similarity">
    <text evidence="2 7 8">In the C-terminal section; belongs to the purine/pyrimidine phosphoribosyltransferase family.</text>
</comment>
<dbReference type="PANTHER" id="PTHR11907">
    <property type="entry name" value="AMIDOPHOSPHORIBOSYLTRANSFERASE"/>
    <property type="match status" value="1"/>
</dbReference>
<dbReference type="EC" id="2.4.2.14" evidence="7"/>
<feature type="binding site" evidence="7 10">
    <location>
        <position position="426"/>
    </location>
    <ligand>
        <name>[4Fe-4S] cluster</name>
        <dbReference type="ChEBI" id="CHEBI:49883"/>
    </ligand>
</feature>
<comment type="function">
    <text evidence="7">Catalyzes the formation of phosphoribosylamine from phosphoribosylpyrophosphate (PRPP) and glutamine.</text>
</comment>
<evidence type="ECO:0000256" key="6">
    <source>
        <dbReference type="ARBA" id="ARBA00022962"/>
    </source>
</evidence>
<dbReference type="InterPro" id="IPR017932">
    <property type="entry name" value="GATase_2_dom"/>
</dbReference>
<proteinExistence type="inferred from homology"/>
<dbReference type="Pfam" id="PF13522">
    <property type="entry name" value="GATase_6"/>
    <property type="match status" value="1"/>
</dbReference>
<dbReference type="PROSITE" id="PS51278">
    <property type="entry name" value="GATASE_TYPE_2"/>
    <property type="match status" value="1"/>
</dbReference>
<feature type="active site" description="Nucleophile" evidence="7 9">
    <location>
        <position position="5"/>
    </location>
</feature>
<protein>
    <recommendedName>
        <fullName evidence="7">Amidophosphoribosyltransferase</fullName>
        <shortName evidence="7">ATase</shortName>
        <ecNumber evidence="7">2.4.2.14</ecNumber>
    </recommendedName>
    <alternativeName>
        <fullName evidence="7">Glutamine phosphoribosylpyrophosphate amidotransferase</fullName>
        <shortName evidence="7">GPATase</shortName>
    </alternativeName>
</protein>
<evidence type="ECO:0000256" key="2">
    <source>
        <dbReference type="ARBA" id="ARBA00010138"/>
    </source>
</evidence>
<dbReference type="Gene3D" id="3.40.50.2020">
    <property type="match status" value="1"/>
</dbReference>
<evidence type="ECO:0000256" key="1">
    <source>
        <dbReference type="ARBA" id="ARBA00005209"/>
    </source>
</evidence>
<dbReference type="CDD" id="cd00715">
    <property type="entry name" value="GPATase_N"/>
    <property type="match status" value="1"/>
</dbReference>
<accession>A0A2M7R6G9</accession>
<evidence type="ECO:0000256" key="3">
    <source>
        <dbReference type="ARBA" id="ARBA00022676"/>
    </source>
</evidence>
<dbReference type="InterPro" id="IPR000836">
    <property type="entry name" value="PRTase_dom"/>
</dbReference>
<dbReference type="GO" id="GO:0046872">
    <property type="term" value="F:metal ion binding"/>
    <property type="evidence" value="ECO:0007669"/>
    <property type="project" value="UniProtKB-KW"/>
</dbReference>
<keyword evidence="3 7" id="KW-0328">Glycosyltransferase</keyword>
<evidence type="ECO:0000256" key="4">
    <source>
        <dbReference type="ARBA" id="ARBA00022679"/>
    </source>
</evidence>
<dbReference type="GO" id="GO:0009113">
    <property type="term" value="P:purine nucleobase biosynthetic process"/>
    <property type="evidence" value="ECO:0007669"/>
    <property type="project" value="InterPro"/>
</dbReference>
<dbReference type="SUPFAM" id="SSF56235">
    <property type="entry name" value="N-terminal nucleophile aminohydrolases (Ntn hydrolases)"/>
    <property type="match status" value="1"/>
</dbReference>
<feature type="binding site" evidence="7 10">
    <location>
        <position position="278"/>
    </location>
    <ligand>
        <name>[4Fe-4S] cluster</name>
        <dbReference type="ChEBI" id="CHEBI:49883"/>
    </ligand>
</feature>
<feature type="binding site" evidence="7 10">
    <location>
        <position position="488"/>
    </location>
    <ligand>
        <name>[4Fe-4S] cluster</name>
        <dbReference type="ChEBI" id="CHEBI:49883"/>
    </ligand>
</feature>
<gene>
    <name evidence="7" type="primary">purF</name>
    <name evidence="12" type="ORF">COY73_02550</name>
</gene>
<dbReference type="UniPathway" id="UPA00074">
    <property type="reaction ID" value="UER00124"/>
</dbReference>
<dbReference type="GO" id="GO:0006189">
    <property type="term" value="P:'de novo' IMP biosynthetic process"/>
    <property type="evidence" value="ECO:0007669"/>
    <property type="project" value="UniProtKB-UniRule"/>
</dbReference>
<dbReference type="InterPro" id="IPR005854">
    <property type="entry name" value="PurF"/>
</dbReference>
<comment type="pathway">
    <text evidence="1 7 8">Purine metabolism; IMP biosynthesis via de novo pathway; N(1)-(5-phospho-D-ribosyl)glycinamide from 5-phospho-alpha-D-ribose 1-diphosphate: step 1/2.</text>
</comment>
<dbReference type="InterPro" id="IPR035584">
    <property type="entry name" value="PurF_N"/>
</dbReference>
<evidence type="ECO:0000256" key="5">
    <source>
        <dbReference type="ARBA" id="ARBA00022755"/>
    </source>
</evidence>
<evidence type="ECO:0000256" key="9">
    <source>
        <dbReference type="PIRSR" id="PIRSR000485-1"/>
    </source>
</evidence>
<evidence type="ECO:0000313" key="12">
    <source>
        <dbReference type="EMBL" id="PIY88907.1"/>
    </source>
</evidence>
<dbReference type="GO" id="GO:0051539">
    <property type="term" value="F:4 iron, 4 sulfur cluster binding"/>
    <property type="evidence" value="ECO:0007669"/>
    <property type="project" value="UniProtKB-KW"/>
</dbReference>
<comment type="caution">
    <text evidence="12">The sequence shown here is derived from an EMBL/GenBank/DDBJ whole genome shotgun (WGS) entry which is preliminary data.</text>
</comment>
<dbReference type="PIRSF" id="PIRSF000485">
    <property type="entry name" value="Amd_phspho_trans"/>
    <property type="match status" value="1"/>
</dbReference>
<reference evidence="13" key="1">
    <citation type="submission" date="2017-09" db="EMBL/GenBank/DDBJ databases">
        <title>Depth-based differentiation of microbial function through sediment-hosted aquifers and enrichment of novel symbionts in the deep terrestrial subsurface.</title>
        <authorList>
            <person name="Probst A.J."/>
            <person name="Ladd B."/>
            <person name="Jarett J.K."/>
            <person name="Geller-Mcgrath D.E."/>
            <person name="Sieber C.M.K."/>
            <person name="Emerson J.B."/>
            <person name="Anantharaman K."/>
            <person name="Thomas B.C."/>
            <person name="Malmstrom R."/>
            <person name="Stieglmeier M."/>
            <person name="Klingl A."/>
            <person name="Woyke T."/>
            <person name="Ryan C.M."/>
            <person name="Banfield J.F."/>
        </authorList>
    </citation>
    <scope>NUCLEOTIDE SEQUENCE [LARGE SCALE GENOMIC DNA]</scope>
</reference>
<dbReference type="Proteomes" id="UP000230767">
    <property type="component" value="Unassembled WGS sequence"/>
</dbReference>
<feature type="binding site" evidence="7 10">
    <location>
        <position position="485"/>
    </location>
    <ligand>
        <name>[4Fe-4S] cluster</name>
        <dbReference type="ChEBI" id="CHEBI:49883"/>
    </ligand>
</feature>
<keyword evidence="7 10" id="KW-0411">Iron-sulfur</keyword>
<keyword evidence="6 7" id="KW-0315">Glutamine amidotransferase</keyword>
<dbReference type="SUPFAM" id="SSF53271">
    <property type="entry name" value="PRTase-like"/>
    <property type="match status" value="1"/>
</dbReference>
<dbReference type="GO" id="GO:0004044">
    <property type="term" value="F:amidophosphoribosyltransferase activity"/>
    <property type="evidence" value="ECO:0007669"/>
    <property type="project" value="UniProtKB-UniRule"/>
</dbReference>
<dbReference type="CDD" id="cd06223">
    <property type="entry name" value="PRTases_typeI"/>
    <property type="match status" value="1"/>
</dbReference>
<dbReference type="InterPro" id="IPR029057">
    <property type="entry name" value="PRTase-like"/>
</dbReference>
<keyword evidence="5 7" id="KW-0658">Purine biosynthesis</keyword>
<evidence type="ECO:0000259" key="11">
    <source>
        <dbReference type="PROSITE" id="PS51278"/>
    </source>
</evidence>
<dbReference type="AlphaFoldDB" id="A0A2M7R6G9"/>
<evidence type="ECO:0000256" key="10">
    <source>
        <dbReference type="PIRSR" id="PIRSR000485-3"/>
    </source>
</evidence>